<keyword evidence="2" id="KW-1133">Transmembrane helix</keyword>
<dbReference type="EMBL" id="MCGE01000012">
    <property type="protein sequence ID" value="ORZ15774.1"/>
    <property type="molecule type" value="Genomic_DNA"/>
</dbReference>
<comment type="caution">
    <text evidence="3">The sequence shown here is derived from an EMBL/GenBank/DDBJ whole genome shotgun (WGS) entry which is preliminary data.</text>
</comment>
<feature type="compositionally biased region" description="Low complexity" evidence="1">
    <location>
        <begin position="368"/>
        <end position="394"/>
    </location>
</feature>
<gene>
    <name evidence="3" type="ORF">BCR42DRAFT_415874</name>
</gene>
<dbReference type="OrthoDB" id="2128042at2759"/>
<protein>
    <submittedName>
        <fullName evidence="3">Uncharacterized protein</fullName>
    </submittedName>
</protein>
<feature type="transmembrane region" description="Helical" evidence="2">
    <location>
        <begin position="217"/>
        <end position="242"/>
    </location>
</feature>
<dbReference type="PANTHER" id="PTHR36424">
    <property type="entry name" value="PHEROMONE-REGULATED MEMBRANE PROTEIN 6"/>
    <property type="match status" value="1"/>
</dbReference>
<reference evidence="3 4" key="1">
    <citation type="submission" date="2016-07" db="EMBL/GenBank/DDBJ databases">
        <title>Pervasive Adenine N6-methylation of Active Genes in Fungi.</title>
        <authorList>
            <consortium name="DOE Joint Genome Institute"/>
            <person name="Mondo S.J."/>
            <person name="Dannebaum R.O."/>
            <person name="Kuo R.C."/>
            <person name="Labutti K."/>
            <person name="Haridas S."/>
            <person name="Kuo A."/>
            <person name="Salamov A."/>
            <person name="Ahrendt S.R."/>
            <person name="Lipzen A."/>
            <person name="Sullivan W."/>
            <person name="Andreopoulos W.B."/>
            <person name="Clum A."/>
            <person name="Lindquist E."/>
            <person name="Daum C."/>
            <person name="Ramamoorthy G.K."/>
            <person name="Gryganskyi A."/>
            <person name="Culley D."/>
            <person name="Magnuson J.K."/>
            <person name="James T.Y."/>
            <person name="O'Malley M.A."/>
            <person name="Stajich J.E."/>
            <person name="Spatafora J.W."/>
            <person name="Visel A."/>
            <person name="Grigoriev I.V."/>
        </authorList>
    </citation>
    <scope>NUCLEOTIDE SEQUENCE [LARGE SCALE GENOMIC DNA]</scope>
    <source>
        <strain evidence="3 4">NRRL 1336</strain>
    </source>
</reference>
<feature type="transmembrane region" description="Helical" evidence="2">
    <location>
        <begin position="88"/>
        <end position="105"/>
    </location>
</feature>
<accession>A0A1X2IFV3</accession>
<feature type="compositionally biased region" description="Polar residues" evidence="1">
    <location>
        <begin position="344"/>
        <end position="360"/>
    </location>
</feature>
<sequence length="426" mass="49047">MCCGGNGSEGPKWKRENYVQDHKFDYIDMDEFYDPSCMTKLGYSTVFLVVLKSFLVYVADLWSGVSLLVVGQTEDNENAAIPPNVSKWIFLGAILISFLLLFWDIRKSRAIIASKDISWAFTSVIASRYYSIKDYKYYCLFWKINSSRKFVDSVAFFVYFTLKGWKRLLLAEAPRQVINVVTLKSLVFKWIQLRNGTLQVNNNALGKTLVQQIMTGTMAFSVLMFAFSFVMVCAATLVYIPLLCHIQGNLKEYCCHKVDKRIAYLLRKQAKRRVNAHRHNKKDNSNNCNNDIEMKSFPQPTLPQINISNQETYYGDDKARLLNGGGLGGRRYSGSSYSSGDQAGLTSNAQPQAWTPQPYHTNDDSLYHQPQQRHYQQQQHQQHYSSPYQHHSPQMSNASIIPPSPYMAYQQQQHPSSQQYQYHSHY</sequence>
<feature type="region of interest" description="Disordered" evidence="1">
    <location>
        <begin position="273"/>
        <end position="303"/>
    </location>
</feature>
<keyword evidence="2" id="KW-0812">Transmembrane</keyword>
<evidence type="ECO:0000256" key="1">
    <source>
        <dbReference type="SAM" id="MobiDB-lite"/>
    </source>
</evidence>
<dbReference type="AlphaFoldDB" id="A0A1X2IFV3"/>
<evidence type="ECO:0000313" key="3">
    <source>
        <dbReference type="EMBL" id="ORZ15774.1"/>
    </source>
</evidence>
<evidence type="ECO:0000256" key="2">
    <source>
        <dbReference type="SAM" id="Phobius"/>
    </source>
</evidence>
<dbReference type="GO" id="GO:0005886">
    <property type="term" value="C:plasma membrane"/>
    <property type="evidence" value="ECO:0007669"/>
    <property type="project" value="InterPro"/>
</dbReference>
<feature type="transmembrane region" description="Helical" evidence="2">
    <location>
        <begin position="46"/>
        <end position="68"/>
    </location>
</feature>
<evidence type="ECO:0000313" key="4">
    <source>
        <dbReference type="Proteomes" id="UP000193560"/>
    </source>
</evidence>
<dbReference type="Pfam" id="PF16944">
    <property type="entry name" value="KCH"/>
    <property type="match status" value="1"/>
</dbReference>
<keyword evidence="2" id="KW-0472">Membrane</keyword>
<proteinExistence type="predicted"/>
<organism evidence="3 4">
    <name type="scientific">Absidia repens</name>
    <dbReference type="NCBI Taxonomy" id="90262"/>
    <lineage>
        <taxon>Eukaryota</taxon>
        <taxon>Fungi</taxon>
        <taxon>Fungi incertae sedis</taxon>
        <taxon>Mucoromycota</taxon>
        <taxon>Mucoromycotina</taxon>
        <taxon>Mucoromycetes</taxon>
        <taxon>Mucorales</taxon>
        <taxon>Cunninghamellaceae</taxon>
        <taxon>Absidia</taxon>
    </lineage>
</organism>
<dbReference type="PANTHER" id="PTHR36424:SF1">
    <property type="entry name" value="LOW AFFINITY K(+) TRANSPORTER 1-RELATED"/>
    <property type="match status" value="1"/>
</dbReference>
<feature type="region of interest" description="Disordered" evidence="1">
    <location>
        <begin position="333"/>
        <end position="402"/>
    </location>
</feature>
<name>A0A1X2IFV3_9FUNG</name>
<dbReference type="STRING" id="90262.A0A1X2IFV3"/>
<keyword evidence="4" id="KW-1185">Reference proteome</keyword>
<dbReference type="GO" id="GO:0015079">
    <property type="term" value="F:potassium ion transmembrane transporter activity"/>
    <property type="evidence" value="ECO:0007669"/>
    <property type="project" value="InterPro"/>
</dbReference>
<dbReference type="Proteomes" id="UP000193560">
    <property type="component" value="Unassembled WGS sequence"/>
</dbReference>
<dbReference type="InterPro" id="IPR031606">
    <property type="entry name" value="Kch1/2"/>
</dbReference>